<gene>
    <name evidence="6" type="ORF">BST14_11805</name>
</gene>
<dbReference type="InterPro" id="IPR027477">
    <property type="entry name" value="Succ_DH/fumarate_Rdtase_cat_sf"/>
</dbReference>
<evidence type="ECO:0000256" key="1">
    <source>
        <dbReference type="ARBA" id="ARBA00001974"/>
    </source>
</evidence>
<keyword evidence="7" id="KW-1185">Reference proteome</keyword>
<dbReference type="AlphaFoldDB" id="A0A1W9ZHL1"/>
<name>A0A1W9ZHL1_MYCAI</name>
<evidence type="ECO:0000313" key="6">
    <source>
        <dbReference type="EMBL" id="ORA15472.1"/>
    </source>
</evidence>
<comment type="caution">
    <text evidence="6">The sequence shown here is derived from an EMBL/GenBank/DDBJ whole genome shotgun (WGS) entry which is preliminary data.</text>
</comment>
<evidence type="ECO:0000259" key="5">
    <source>
        <dbReference type="Pfam" id="PF00890"/>
    </source>
</evidence>
<keyword evidence="4" id="KW-0560">Oxidoreductase</keyword>
<dbReference type="RefSeq" id="WP_083064651.1">
    <property type="nucleotide sequence ID" value="NZ_MVHG01000022.1"/>
</dbReference>
<dbReference type="InterPro" id="IPR050315">
    <property type="entry name" value="FAD-oxidoreductase_2"/>
</dbReference>
<evidence type="ECO:0000313" key="7">
    <source>
        <dbReference type="Proteomes" id="UP000192707"/>
    </source>
</evidence>
<dbReference type="SUPFAM" id="SSF51905">
    <property type="entry name" value="FAD/NAD(P)-binding domain"/>
    <property type="match status" value="1"/>
</dbReference>
<evidence type="ECO:0000256" key="2">
    <source>
        <dbReference type="ARBA" id="ARBA00022630"/>
    </source>
</evidence>
<dbReference type="GO" id="GO:0033765">
    <property type="term" value="F:steroid dehydrogenase activity, acting on the CH-CH group of donors"/>
    <property type="evidence" value="ECO:0007669"/>
    <property type="project" value="UniProtKB-ARBA"/>
</dbReference>
<dbReference type="OrthoDB" id="9813348at2"/>
<dbReference type="SUPFAM" id="SSF56425">
    <property type="entry name" value="Succinate dehydrogenase/fumarate reductase flavoprotein, catalytic domain"/>
    <property type="match status" value="1"/>
</dbReference>
<feature type="domain" description="FAD-dependent oxidoreductase 2 FAD-binding" evidence="5">
    <location>
        <begin position="20"/>
        <end position="549"/>
    </location>
</feature>
<reference evidence="6 7" key="1">
    <citation type="submission" date="2016-12" db="EMBL/GenBank/DDBJ databases">
        <title>The new phylogeny of genus Mycobacterium.</title>
        <authorList>
            <person name="Tortoli E."/>
            <person name="Trovato A."/>
            <person name="Cirillo D.M."/>
        </authorList>
    </citation>
    <scope>NUCLEOTIDE SEQUENCE [LARGE SCALE GENOMIC DNA]</scope>
    <source>
        <strain evidence="6 7">DSM 45069</strain>
    </source>
</reference>
<dbReference type="Gene3D" id="3.50.50.60">
    <property type="entry name" value="FAD/NAD(P)-binding domain"/>
    <property type="match status" value="2"/>
</dbReference>
<dbReference type="PANTHER" id="PTHR43400:SF10">
    <property type="entry name" value="3-OXOSTEROID 1-DEHYDROGENASE"/>
    <property type="match status" value="1"/>
</dbReference>
<dbReference type="Proteomes" id="UP000192707">
    <property type="component" value="Unassembled WGS sequence"/>
</dbReference>
<protein>
    <submittedName>
        <fullName evidence="6">3-ketosteroid-delta-1-dehydrogenase</fullName>
    </submittedName>
</protein>
<proteinExistence type="predicted"/>
<evidence type="ECO:0000256" key="3">
    <source>
        <dbReference type="ARBA" id="ARBA00022827"/>
    </source>
</evidence>
<dbReference type="EMBL" id="MVHG01000022">
    <property type="protein sequence ID" value="ORA15472.1"/>
    <property type="molecule type" value="Genomic_DNA"/>
</dbReference>
<comment type="cofactor">
    <cofactor evidence="1">
        <name>FAD</name>
        <dbReference type="ChEBI" id="CHEBI:57692"/>
    </cofactor>
</comment>
<dbReference type="NCBIfam" id="NF009479">
    <property type="entry name" value="PRK12845.1"/>
    <property type="match status" value="1"/>
</dbReference>
<accession>A0A1W9ZHL1</accession>
<dbReference type="Pfam" id="PF00890">
    <property type="entry name" value="FAD_binding_2"/>
    <property type="match status" value="1"/>
</dbReference>
<keyword evidence="3" id="KW-0274">FAD</keyword>
<dbReference type="PANTHER" id="PTHR43400">
    <property type="entry name" value="FUMARATE REDUCTASE"/>
    <property type="match status" value="1"/>
</dbReference>
<evidence type="ECO:0000256" key="4">
    <source>
        <dbReference type="ARBA" id="ARBA00023002"/>
    </source>
</evidence>
<dbReference type="InterPro" id="IPR036188">
    <property type="entry name" value="FAD/NAD-bd_sf"/>
</dbReference>
<organism evidence="6 7">
    <name type="scientific">Mycobacterium arosiense ATCC BAA-1401 = DSM 45069</name>
    <dbReference type="NCBI Taxonomy" id="1265311"/>
    <lineage>
        <taxon>Bacteria</taxon>
        <taxon>Bacillati</taxon>
        <taxon>Actinomycetota</taxon>
        <taxon>Actinomycetes</taxon>
        <taxon>Mycobacteriales</taxon>
        <taxon>Mycobacteriaceae</taxon>
        <taxon>Mycobacterium</taxon>
        <taxon>Mycobacterium avium complex (MAC)</taxon>
    </lineage>
</organism>
<sequence length="580" mass="61467">MTTHIATIPAGLLVADTAVDLLVVGSGTGMAAALAAHELGLSVLIVEKSSYVGGSTARSGGALWLPASPVLAEAHAGDTAESAGTYLDSVVAGSAPAQRSAAFVANVPPTMDMLRRTTPLRLFWARDYSDYHPEVSGGSAAGRTCECRPFDTALLGEYRTRLEPGLMEVTVPMPTTGADYRWMNLVARMPRKGIPVYAKRLAQGVGGRMLGRRYAAGGQGLMAGLFTGVLRAGIPVWTDATLMRLTCDGDRVAGAVVEHGGREVTITARRGVVLATGGFDHSMDMRWKFQSKSLGANLSLGSSSNIGDGIRAGQEVGAGIDLMDQAWWFPAIAPLPGKAPAVMLAERSLPGCLIVDQHGRRFANEATDYMSFGQRLLELERSGSPVEAMWIVFDQQYRNSYVFGAELFPRMRIPQAWYDAGVAVRADNLTDLGARMGVEVSEFFATMTRFNQNASAGEDPDFGRGRSAYDRYYGDPTVKPNPNLRPVVNGPFYAVKMVLSDLGTCGGLKADDRARVLREDGGPIAGLYAIGNTAANAFGTTYPGAGATIAQGLVYGYIAAQQAAGDNAAAPGEAGRRHRN</sequence>
<keyword evidence="2" id="KW-0285">Flavoprotein</keyword>
<dbReference type="InterPro" id="IPR003953">
    <property type="entry name" value="FAD-dep_OxRdtase_2_FAD-bd"/>
</dbReference>
<dbReference type="GO" id="GO:0008202">
    <property type="term" value="P:steroid metabolic process"/>
    <property type="evidence" value="ECO:0007669"/>
    <property type="project" value="UniProtKB-ARBA"/>
</dbReference>